<keyword evidence="12" id="KW-1185">Reference proteome</keyword>
<dbReference type="GO" id="GO:0015031">
    <property type="term" value="P:protein transport"/>
    <property type="evidence" value="ECO:0007669"/>
    <property type="project" value="InterPro"/>
</dbReference>
<evidence type="ECO:0000259" key="10">
    <source>
        <dbReference type="PROSITE" id="PS50002"/>
    </source>
</evidence>
<dbReference type="GeneID" id="110983999"/>
<dbReference type="GO" id="GO:0030659">
    <property type="term" value="C:cytoplasmic vesicle membrane"/>
    <property type="evidence" value="ECO:0007669"/>
    <property type="project" value="UniProtKB-SubCell"/>
</dbReference>
<dbReference type="SUPFAM" id="SSF64268">
    <property type="entry name" value="PX domain"/>
    <property type="match status" value="1"/>
</dbReference>
<dbReference type="PIRSF" id="PIRSF027744">
    <property type="entry name" value="Snx9"/>
    <property type="match status" value="1"/>
</dbReference>
<dbReference type="AlphaFoldDB" id="A0A8B7Z1H7"/>
<feature type="binding site" evidence="7">
    <location>
        <position position="314"/>
    </location>
    <ligand>
        <name>a 1,2-diacyl-sn-glycero-3-phospho-(1D-myo-inositol-4,5-bisphosphate)</name>
        <dbReference type="ChEBI" id="CHEBI:58456"/>
    </ligand>
</feature>
<gene>
    <name evidence="13" type="primary">LOC110983999</name>
</gene>
<dbReference type="PANTHER" id="PTHR45827">
    <property type="entry name" value="SORTING NEXIN"/>
    <property type="match status" value="1"/>
</dbReference>
<evidence type="ECO:0000256" key="9">
    <source>
        <dbReference type="SAM" id="MobiDB-lite"/>
    </source>
</evidence>
<dbReference type="GO" id="GO:0016197">
    <property type="term" value="P:endosomal transport"/>
    <property type="evidence" value="ECO:0007669"/>
    <property type="project" value="TreeGrafter"/>
</dbReference>
<dbReference type="RefSeq" id="XP_022099454.1">
    <property type="nucleotide sequence ID" value="XM_022243762.1"/>
</dbReference>
<evidence type="ECO:0000256" key="7">
    <source>
        <dbReference type="PIRSR" id="PIRSR027744-1"/>
    </source>
</evidence>
<evidence type="ECO:0000256" key="1">
    <source>
        <dbReference type="ARBA" id="ARBA00004156"/>
    </source>
</evidence>
<feature type="domain" description="SH3" evidence="10">
    <location>
        <begin position="2"/>
        <end position="64"/>
    </location>
</feature>
<dbReference type="SMART" id="SM00326">
    <property type="entry name" value="SH3"/>
    <property type="match status" value="1"/>
</dbReference>
<dbReference type="GO" id="GO:0097320">
    <property type="term" value="P:plasma membrane tubulation"/>
    <property type="evidence" value="ECO:0007669"/>
    <property type="project" value="TreeGrafter"/>
</dbReference>
<dbReference type="PANTHER" id="PTHR45827:SF1">
    <property type="entry name" value="SORTING NEXIN"/>
    <property type="match status" value="1"/>
</dbReference>
<comment type="similarity">
    <text evidence="2 6">Belongs to the sorting nexin family.</text>
</comment>
<dbReference type="GO" id="GO:0005886">
    <property type="term" value="C:plasma membrane"/>
    <property type="evidence" value="ECO:0007669"/>
    <property type="project" value="TreeGrafter"/>
</dbReference>
<dbReference type="FunFam" id="3.30.1520.10:FF:000004">
    <property type="entry name" value="Sorting nexin"/>
    <property type="match status" value="1"/>
</dbReference>
<evidence type="ECO:0000256" key="6">
    <source>
        <dbReference type="PIRNR" id="PIRNR027744"/>
    </source>
</evidence>
<dbReference type="InterPro" id="IPR027267">
    <property type="entry name" value="AH/BAR_dom_sf"/>
</dbReference>
<dbReference type="GO" id="GO:0000278">
    <property type="term" value="P:mitotic cell cycle"/>
    <property type="evidence" value="ECO:0007669"/>
    <property type="project" value="InterPro"/>
</dbReference>
<evidence type="ECO:0000256" key="2">
    <source>
        <dbReference type="ARBA" id="ARBA00010883"/>
    </source>
</evidence>
<feature type="domain" description="PX" evidence="11">
    <location>
        <begin position="238"/>
        <end position="348"/>
    </location>
</feature>
<dbReference type="InterPro" id="IPR001452">
    <property type="entry name" value="SH3_domain"/>
</dbReference>
<comment type="subcellular location">
    <subcellularLocation>
        <location evidence="1">Cytoplasmic vesicle membrane</location>
    </subcellularLocation>
</comment>
<evidence type="ECO:0000313" key="13">
    <source>
        <dbReference type="RefSeq" id="XP_022099454.1"/>
    </source>
</evidence>
<organism evidence="12 13">
    <name type="scientific">Acanthaster planci</name>
    <name type="common">Crown-of-thorns starfish</name>
    <dbReference type="NCBI Taxonomy" id="133434"/>
    <lineage>
        <taxon>Eukaryota</taxon>
        <taxon>Metazoa</taxon>
        <taxon>Echinodermata</taxon>
        <taxon>Eleutherozoa</taxon>
        <taxon>Asterozoa</taxon>
        <taxon>Asteroidea</taxon>
        <taxon>Valvatacea</taxon>
        <taxon>Valvatida</taxon>
        <taxon>Acanthasteridae</taxon>
        <taxon>Acanthaster</taxon>
    </lineage>
</organism>
<dbReference type="Proteomes" id="UP000694845">
    <property type="component" value="Unplaced"/>
</dbReference>
<dbReference type="InterPro" id="IPR036028">
    <property type="entry name" value="SH3-like_dom_sf"/>
</dbReference>
<dbReference type="GO" id="GO:0006897">
    <property type="term" value="P:endocytosis"/>
    <property type="evidence" value="ECO:0007669"/>
    <property type="project" value="TreeGrafter"/>
</dbReference>
<dbReference type="KEGG" id="aplc:110983999"/>
<feature type="compositionally biased region" description="Pro residues" evidence="9">
    <location>
        <begin position="71"/>
        <end position="81"/>
    </location>
</feature>
<dbReference type="Gene3D" id="2.30.30.40">
    <property type="entry name" value="SH3 Domains"/>
    <property type="match status" value="1"/>
</dbReference>
<dbReference type="Pfam" id="PF00018">
    <property type="entry name" value="SH3_1"/>
    <property type="match status" value="1"/>
</dbReference>
<evidence type="ECO:0000256" key="5">
    <source>
        <dbReference type="ARBA" id="ARBA00023329"/>
    </source>
</evidence>
<name>A0A8B7Z1H7_ACAPL</name>
<dbReference type="OrthoDB" id="10254720at2759"/>
<reference evidence="13" key="1">
    <citation type="submission" date="2025-08" db="UniProtKB">
        <authorList>
            <consortium name="RefSeq"/>
        </authorList>
    </citation>
    <scope>IDENTIFICATION</scope>
</reference>
<dbReference type="InterPro" id="IPR019497">
    <property type="entry name" value="Sorting_nexin_WASP-bd-dom"/>
</dbReference>
<evidence type="ECO:0000313" key="12">
    <source>
        <dbReference type="Proteomes" id="UP000694845"/>
    </source>
</evidence>
<dbReference type="GO" id="GO:0035091">
    <property type="term" value="F:phosphatidylinositol binding"/>
    <property type="evidence" value="ECO:0007669"/>
    <property type="project" value="InterPro"/>
</dbReference>
<dbReference type="Gene3D" id="1.20.1270.60">
    <property type="entry name" value="Arfaptin homology (AH) domain/BAR domain"/>
    <property type="match status" value="1"/>
</dbReference>
<accession>A0A8B7Z1H7</accession>
<evidence type="ECO:0000256" key="4">
    <source>
        <dbReference type="ARBA" id="ARBA00023136"/>
    </source>
</evidence>
<dbReference type="SUPFAM" id="SSF50044">
    <property type="entry name" value="SH3-domain"/>
    <property type="match status" value="1"/>
</dbReference>
<dbReference type="Pfam" id="PF10456">
    <property type="entry name" value="BAR_3_WASP_bdg"/>
    <property type="match status" value="1"/>
</dbReference>
<sequence>MLGAQKVRVLYDFDGEVENGELVIRENQILTIIRQDVGDGWWEAEMPNKQRGLIPEAYVEVMVDTWNAPEDAPPPPPPPPAASSMSQQDVRDLPAPPTFESAVSSSGIQHQDSVGNEDDWDDDDDWDDNQSAPDYTEGDPNAYYNEQGLPQDPAVNGSGSYGLSPPNRQYKQRNSDMSAKTTGTVKKNFASRFSMFAKSGGEAYLLGAGAKKGFSPNVEIRIVETNDGPVWEDPGRLPAIEIKNPKKETKMKGIKSFIAYQITPSDTGIQVSRRYKHFDWLYERLVEKFTFVCIPPLPDKQVTGRYEEAFIEKRMEQLQRWMNRMGSHPVIGQADVFRHFLSCTDDKKWKQGKRKAEKDEHVGAAFLQVIQAPEKPIEIAVVEKQHDNFSRFQKSMDQNVTIAVQTSHEFSKKHTGPFKREFQKVGQSFTLLAQSFELDTRPRSVDDDRPPQVSTKLTEAMKHTGQTYDAIGQLFFEQPKYDGYVLEDFLREYSGLLSTFPDMISFHKHTISTVKECQKQREEQKIDYEEAEAVKNRADVVSYAMMSEINHFHSERVQDFKEVMQNYLTEQIRFYQNITSKLQETLQKYQEI</sequence>
<evidence type="ECO:0000256" key="3">
    <source>
        <dbReference type="ARBA" id="ARBA00022443"/>
    </source>
</evidence>
<keyword evidence="4" id="KW-0472">Membrane</keyword>
<dbReference type="InterPro" id="IPR036871">
    <property type="entry name" value="PX_dom_sf"/>
</dbReference>
<dbReference type="SMART" id="SM00312">
    <property type="entry name" value="PX"/>
    <property type="match status" value="1"/>
</dbReference>
<proteinExistence type="inferred from homology"/>
<feature type="binding site" evidence="7">
    <location>
        <position position="274"/>
    </location>
    <ligand>
        <name>a 1,2-diacyl-sn-glycero-3-phospho-(1D-myo-inositol-4,5-bisphosphate)</name>
        <dbReference type="ChEBI" id="CHEBI:58456"/>
    </ligand>
</feature>
<dbReference type="PROSITE" id="PS50002">
    <property type="entry name" value="SH3"/>
    <property type="match status" value="1"/>
</dbReference>
<dbReference type="Pfam" id="PF00787">
    <property type="entry name" value="PX"/>
    <property type="match status" value="1"/>
</dbReference>
<evidence type="ECO:0000259" key="11">
    <source>
        <dbReference type="PROSITE" id="PS50195"/>
    </source>
</evidence>
<dbReference type="Gene3D" id="3.30.1520.10">
    <property type="entry name" value="Phox-like domain"/>
    <property type="match status" value="1"/>
</dbReference>
<dbReference type="PROSITE" id="PS50195">
    <property type="entry name" value="PX"/>
    <property type="match status" value="1"/>
</dbReference>
<feature type="region of interest" description="Disordered" evidence="9">
    <location>
        <begin position="67"/>
        <end position="183"/>
    </location>
</feature>
<keyword evidence="5" id="KW-0968">Cytoplasmic vesicle</keyword>
<dbReference type="InterPro" id="IPR001683">
    <property type="entry name" value="PX_dom"/>
</dbReference>
<keyword evidence="3 8" id="KW-0728">SH3 domain</keyword>
<dbReference type="CDD" id="cd06862">
    <property type="entry name" value="PX_SNX9_18_like"/>
    <property type="match status" value="1"/>
</dbReference>
<evidence type="ECO:0000256" key="8">
    <source>
        <dbReference type="PROSITE-ProRule" id="PRU00192"/>
    </source>
</evidence>
<feature type="compositionally biased region" description="Acidic residues" evidence="9">
    <location>
        <begin position="115"/>
        <end position="128"/>
    </location>
</feature>
<feature type="binding site" evidence="7">
    <location>
        <position position="276"/>
    </location>
    <ligand>
        <name>a 1,2-diacyl-sn-glycero-3-phospho-(1D-myo-inositol-4,5-bisphosphate)</name>
        <dbReference type="ChEBI" id="CHEBI:58456"/>
    </ligand>
</feature>
<dbReference type="CDD" id="cd07626">
    <property type="entry name" value="BAR_SNX9_like"/>
    <property type="match status" value="1"/>
</dbReference>
<dbReference type="InterPro" id="IPR014536">
    <property type="entry name" value="Snx9_fam"/>
</dbReference>
<feature type="compositionally biased region" description="Polar residues" evidence="9">
    <location>
        <begin position="101"/>
        <end position="114"/>
    </location>
</feature>
<protein>
    <recommendedName>
        <fullName evidence="6">Sorting nexin</fullName>
    </recommendedName>
</protein>